<keyword evidence="4" id="KW-1185">Reference proteome</keyword>
<protein>
    <submittedName>
        <fullName evidence="3">DUF4097 domain-containing protein</fullName>
    </submittedName>
</protein>
<evidence type="ECO:0000256" key="1">
    <source>
        <dbReference type="SAM" id="SignalP"/>
    </source>
</evidence>
<keyword evidence="1" id="KW-0732">Signal</keyword>
<proteinExistence type="predicted"/>
<evidence type="ECO:0000313" key="3">
    <source>
        <dbReference type="EMBL" id="NML64597.1"/>
    </source>
</evidence>
<reference evidence="3 4" key="1">
    <citation type="submission" date="2020-04" db="EMBL/GenBank/DDBJ databases">
        <title>Hymenobacter polaris sp. nov., isolated from Arctic soil.</title>
        <authorList>
            <person name="Dahal R.H."/>
        </authorList>
    </citation>
    <scope>NUCLEOTIDE SEQUENCE [LARGE SCALE GENOMIC DNA]</scope>
    <source>
        <strain evidence="3 4">RP-2-7</strain>
    </source>
</reference>
<evidence type="ECO:0000259" key="2">
    <source>
        <dbReference type="Pfam" id="PF13349"/>
    </source>
</evidence>
<dbReference type="Pfam" id="PF13349">
    <property type="entry name" value="DUF4097"/>
    <property type="match status" value="1"/>
</dbReference>
<dbReference type="Gene3D" id="2.160.20.120">
    <property type="match status" value="1"/>
</dbReference>
<dbReference type="Proteomes" id="UP000559626">
    <property type="component" value="Unassembled WGS sequence"/>
</dbReference>
<feature type="chain" id="PRO_5030961738" evidence="1">
    <location>
        <begin position="21"/>
        <end position="287"/>
    </location>
</feature>
<evidence type="ECO:0000313" key="4">
    <source>
        <dbReference type="Proteomes" id="UP000559626"/>
    </source>
</evidence>
<comment type="caution">
    <text evidence="3">The sequence shown here is derived from an EMBL/GenBank/DDBJ whole genome shotgun (WGS) entry which is preliminary data.</text>
</comment>
<feature type="signal peptide" evidence="1">
    <location>
        <begin position="1"/>
        <end position="20"/>
    </location>
</feature>
<gene>
    <name evidence="3" type="ORF">HHL22_05200</name>
</gene>
<name>A0A7Y0AC25_9BACT</name>
<dbReference type="InterPro" id="IPR025164">
    <property type="entry name" value="Toastrack_DUF4097"/>
</dbReference>
<organism evidence="3 4">
    <name type="scientific">Hymenobacter polaris</name>
    <dbReference type="NCBI Taxonomy" id="2682546"/>
    <lineage>
        <taxon>Bacteria</taxon>
        <taxon>Pseudomonadati</taxon>
        <taxon>Bacteroidota</taxon>
        <taxon>Cytophagia</taxon>
        <taxon>Cytophagales</taxon>
        <taxon>Hymenobacteraceae</taxon>
        <taxon>Hymenobacter</taxon>
    </lineage>
</organism>
<dbReference type="AlphaFoldDB" id="A0A7Y0AC25"/>
<dbReference type="RefSeq" id="WP_169529884.1">
    <property type="nucleotide sequence ID" value="NZ_JABBGH010000001.1"/>
</dbReference>
<accession>A0A7Y0AC25</accession>
<feature type="domain" description="DUF4097" evidence="2">
    <location>
        <begin position="175"/>
        <end position="249"/>
    </location>
</feature>
<sequence length="287" mass="30162">MTRFLLAAGLLLAALAPARAQRLVTQTAALGPGQRVTLRLKFGRHIRVRPGSGPGLLVRAQVRINDNQLNDAYRLDLDQTGDEVRVVEKLDEDKLRDSNFRGPCDGSTNNGSRDGHRYSYCALIDYDVTLPAGTALSVSTISGDVDVASLSGEVAAESVSGNLALRQLAGPVRARSTSGNVELAQLSGPVTARSVSGDVTLGQLASQSVQASSVSGDVKASWPAGRAATLTLKSTSGEVYTDPAVTFSNLRPDSRVGYELHGSYGTGPGPQVQLQSVSGNVFFRPVK</sequence>
<dbReference type="EMBL" id="JABBGH010000001">
    <property type="protein sequence ID" value="NML64597.1"/>
    <property type="molecule type" value="Genomic_DNA"/>
</dbReference>